<dbReference type="Gene3D" id="3.40.190.10">
    <property type="entry name" value="Periplasmic binding protein-like II"/>
    <property type="match status" value="2"/>
</dbReference>
<dbReference type="RefSeq" id="WP_107727075.1">
    <property type="nucleotide sequence ID" value="NZ_PZZP01000001.1"/>
</dbReference>
<keyword evidence="1" id="KW-0732">Signal</keyword>
<dbReference type="PROSITE" id="PS51257">
    <property type="entry name" value="PROKAR_LIPOPROTEIN"/>
    <property type="match status" value="1"/>
</dbReference>
<evidence type="ECO:0000256" key="1">
    <source>
        <dbReference type="SAM" id="SignalP"/>
    </source>
</evidence>
<accession>A0A2T4ZD53</accession>
<keyword evidence="3" id="KW-1185">Reference proteome</keyword>
<dbReference type="PANTHER" id="PTHR43649">
    <property type="entry name" value="ARABINOSE-BINDING PROTEIN-RELATED"/>
    <property type="match status" value="1"/>
</dbReference>
<dbReference type="AlphaFoldDB" id="A0A2T4ZD53"/>
<gene>
    <name evidence="2" type="ORF">C8J48_2434</name>
</gene>
<dbReference type="Pfam" id="PF01547">
    <property type="entry name" value="SBP_bac_1"/>
    <property type="match status" value="1"/>
</dbReference>
<evidence type="ECO:0000313" key="2">
    <source>
        <dbReference type="EMBL" id="PTM59802.1"/>
    </source>
</evidence>
<protein>
    <submittedName>
        <fullName evidence="2">Carbohydrate ABC transporter substrate-binding protein (CUT1 family)</fullName>
    </submittedName>
</protein>
<name>A0A2T4ZD53_9BACL</name>
<dbReference type="SUPFAM" id="SSF53850">
    <property type="entry name" value="Periplasmic binding protein-like II"/>
    <property type="match status" value="1"/>
</dbReference>
<evidence type="ECO:0000313" key="3">
    <source>
        <dbReference type="Proteomes" id="UP000241639"/>
    </source>
</evidence>
<dbReference type="InterPro" id="IPR006059">
    <property type="entry name" value="SBP"/>
</dbReference>
<dbReference type="InterPro" id="IPR050490">
    <property type="entry name" value="Bact_solute-bd_prot1"/>
</dbReference>
<dbReference type="OrthoDB" id="9808332at2"/>
<feature type="chain" id="PRO_5015420538" evidence="1">
    <location>
        <begin position="28"/>
        <end position="437"/>
    </location>
</feature>
<dbReference type="EMBL" id="PZZP01000001">
    <property type="protein sequence ID" value="PTM59802.1"/>
    <property type="molecule type" value="Genomic_DNA"/>
</dbReference>
<dbReference type="PANTHER" id="PTHR43649:SF12">
    <property type="entry name" value="DIACETYLCHITOBIOSE BINDING PROTEIN DASA"/>
    <property type="match status" value="1"/>
</dbReference>
<proteinExistence type="predicted"/>
<reference evidence="2 3" key="1">
    <citation type="submission" date="2018-04" db="EMBL/GenBank/DDBJ databases">
        <title>Genomic Encyclopedia of Archaeal and Bacterial Type Strains, Phase II (KMG-II): from individual species to whole genera.</title>
        <authorList>
            <person name="Goeker M."/>
        </authorList>
    </citation>
    <scope>NUCLEOTIDE SEQUENCE [LARGE SCALE GENOMIC DNA]</scope>
    <source>
        <strain evidence="2 3">DSM 45169</strain>
    </source>
</reference>
<sequence length="437" mass="49118">MRKKAFALLLSIVLVLSIFLAGCGNDAASGDKVVIDFWANQFEETTDEWFKKWVDEYNQSQDKVEIRLQIVPGDAWAQKLKAAQAAGKAPQVYTMNYSNIAPSVAKNQLTPLDEYTDAAIWDDLLDNVEEFVTVKGEHYAYPKLVEPSAVLYYRKDYFEKAGLDPEQPPQTWDELIDYGKKLKTNNRYGLHIANNADELAWSTWGLQRNGGREAVNDEWTKATLDKHYLDLITFYQRIYAEKIAPAQALSEYTDLQDFGEGKVAMAVSGSWGIGQLRNDYPDILDNVGVAVMPSPDGDHTKPVSTLGGWTLVIDGRAENPQEAADFISWLLAGDTEIMVDFFRTSKFSKFPTRTSVEEALNEDPEGKKDEVRKLIAEKVVPNSVSEPIYPWEISFAYGSAIERAIKGQHPQKALKQAEAEINDYIKKNNLAGINPKQ</sequence>
<feature type="signal peptide" evidence="1">
    <location>
        <begin position="1"/>
        <end position="27"/>
    </location>
</feature>
<organism evidence="2 3">
    <name type="scientific">Desmospora activa DSM 45169</name>
    <dbReference type="NCBI Taxonomy" id="1121389"/>
    <lineage>
        <taxon>Bacteria</taxon>
        <taxon>Bacillati</taxon>
        <taxon>Bacillota</taxon>
        <taxon>Bacilli</taxon>
        <taxon>Bacillales</taxon>
        <taxon>Thermoactinomycetaceae</taxon>
        <taxon>Desmospora</taxon>
    </lineage>
</organism>
<dbReference type="Proteomes" id="UP000241639">
    <property type="component" value="Unassembled WGS sequence"/>
</dbReference>
<comment type="caution">
    <text evidence="2">The sequence shown here is derived from an EMBL/GenBank/DDBJ whole genome shotgun (WGS) entry which is preliminary data.</text>
</comment>